<proteinExistence type="predicted"/>
<dbReference type="Pfam" id="PF01512">
    <property type="entry name" value="Complex1_51K"/>
    <property type="match status" value="1"/>
</dbReference>
<organism evidence="8 9">
    <name type="scientific">Paludibacterium denitrificans</name>
    <dbReference type="NCBI Taxonomy" id="2675226"/>
    <lineage>
        <taxon>Bacteria</taxon>
        <taxon>Pseudomonadati</taxon>
        <taxon>Pseudomonadota</taxon>
        <taxon>Betaproteobacteria</taxon>
        <taxon>Neisseriales</taxon>
        <taxon>Chromobacteriaceae</taxon>
        <taxon>Paludibacterium</taxon>
    </lineage>
</organism>
<dbReference type="GO" id="GO:0008137">
    <property type="term" value="F:NADH dehydrogenase (ubiquinone) activity"/>
    <property type="evidence" value="ECO:0007669"/>
    <property type="project" value="InterPro"/>
</dbReference>
<feature type="domain" description="NADH-ubiquinone oxidoreductase 51kDa subunit FMN-binding" evidence="7">
    <location>
        <begin position="97"/>
        <end position="247"/>
    </location>
</feature>
<gene>
    <name evidence="8" type="ORF">GKE73_17215</name>
</gene>
<name>A0A844GC78_9NEIS</name>
<accession>A0A844GC78</accession>
<dbReference type="PROSITE" id="PS00644">
    <property type="entry name" value="COMPLEX1_51K_1"/>
    <property type="match status" value="1"/>
</dbReference>
<dbReference type="Proteomes" id="UP000446658">
    <property type="component" value="Unassembled WGS sequence"/>
</dbReference>
<keyword evidence="3" id="KW-0479">Metal-binding</keyword>
<evidence type="ECO:0000256" key="1">
    <source>
        <dbReference type="ARBA" id="ARBA00001917"/>
    </source>
</evidence>
<evidence type="ECO:0000256" key="6">
    <source>
        <dbReference type="SAM" id="MobiDB-lite"/>
    </source>
</evidence>
<dbReference type="GO" id="GO:0010181">
    <property type="term" value="F:FMN binding"/>
    <property type="evidence" value="ECO:0007669"/>
    <property type="project" value="InterPro"/>
</dbReference>
<reference evidence="8 9" key="1">
    <citation type="submission" date="2019-11" db="EMBL/GenBank/DDBJ databases">
        <title>Draft genome sequence of Paludibacterium sp. dN18-1.</title>
        <authorList>
            <person name="Im W.-T."/>
        </authorList>
    </citation>
    <scope>NUCLEOTIDE SEQUENCE [LARGE SCALE GENOMIC DNA]</scope>
    <source>
        <strain evidence="9">dN 18-1</strain>
    </source>
</reference>
<evidence type="ECO:0000259" key="7">
    <source>
        <dbReference type="Pfam" id="PF01512"/>
    </source>
</evidence>
<dbReference type="Gene3D" id="3.40.50.11540">
    <property type="entry name" value="NADH-ubiquinone oxidoreductase 51kDa subunit"/>
    <property type="match status" value="1"/>
</dbReference>
<dbReference type="EMBL" id="WLYX01000001">
    <property type="protein sequence ID" value="MTD34146.1"/>
    <property type="molecule type" value="Genomic_DNA"/>
</dbReference>
<comment type="cofactor">
    <cofactor evidence="1">
        <name>FMN</name>
        <dbReference type="ChEBI" id="CHEBI:58210"/>
    </cofactor>
</comment>
<dbReference type="GO" id="GO:0051539">
    <property type="term" value="F:4 iron, 4 sulfur cluster binding"/>
    <property type="evidence" value="ECO:0007669"/>
    <property type="project" value="UniProtKB-KW"/>
</dbReference>
<evidence type="ECO:0000313" key="8">
    <source>
        <dbReference type="EMBL" id="MTD34146.1"/>
    </source>
</evidence>
<protein>
    <recommendedName>
        <fullName evidence="7">NADH-ubiquinone oxidoreductase 51kDa subunit FMN-binding domain-containing protein</fullName>
    </recommendedName>
</protein>
<evidence type="ECO:0000256" key="2">
    <source>
        <dbReference type="ARBA" id="ARBA00022485"/>
    </source>
</evidence>
<comment type="caution">
    <text evidence="8">The sequence shown here is derived from an EMBL/GenBank/DDBJ whole genome shotgun (WGS) entry which is preliminary data.</text>
</comment>
<dbReference type="AlphaFoldDB" id="A0A844GC78"/>
<dbReference type="SUPFAM" id="SSF142019">
    <property type="entry name" value="Nqo1 FMN-binding domain-like"/>
    <property type="match status" value="1"/>
</dbReference>
<feature type="region of interest" description="Disordered" evidence="6">
    <location>
        <begin position="27"/>
        <end position="72"/>
    </location>
</feature>
<keyword evidence="2" id="KW-0004">4Fe-4S</keyword>
<sequence>MPRRWPCVATPDLLHWSGGPRPGCADQWPAAYPANPGSSRADGTADRTTRPGSQLAAPLVSHQQHRTPGPTLGCRIKPGSVLRRAWQLGADTVLQHIKTAGLRGRGGAGFASAQKWQHARDTPADQRFVIANADEGEPGTFKDRALLTLQADALFEGMTLAGWVIGAQRGILYLRGEYQYLLPHLHAVLARRRAAGLLGARLLDTDNAFEIDIHLGAGAYICGEETALIESLEGKRGIPRLRPPFPVNAGYRASQRFATISKP</sequence>
<evidence type="ECO:0000256" key="3">
    <source>
        <dbReference type="ARBA" id="ARBA00022723"/>
    </source>
</evidence>
<dbReference type="PANTHER" id="PTHR43578">
    <property type="entry name" value="NADH-QUINONE OXIDOREDUCTASE SUBUNIT F"/>
    <property type="match status" value="1"/>
</dbReference>
<dbReference type="InterPro" id="IPR001949">
    <property type="entry name" value="NADH-UbQ_OxRdtase_51kDa_CS"/>
</dbReference>
<keyword evidence="4" id="KW-0408">Iron</keyword>
<dbReference type="InterPro" id="IPR011538">
    <property type="entry name" value="Nuo51_FMN-bd"/>
</dbReference>
<dbReference type="InterPro" id="IPR037225">
    <property type="entry name" value="Nuo51_FMN-bd_sf"/>
</dbReference>
<evidence type="ECO:0000313" key="9">
    <source>
        <dbReference type="Proteomes" id="UP000446658"/>
    </source>
</evidence>
<keyword evidence="9" id="KW-1185">Reference proteome</keyword>
<evidence type="ECO:0000256" key="5">
    <source>
        <dbReference type="ARBA" id="ARBA00023014"/>
    </source>
</evidence>
<dbReference type="PANTHER" id="PTHR43578:SF3">
    <property type="entry name" value="NADH-QUINONE OXIDOREDUCTASE SUBUNIT F"/>
    <property type="match status" value="1"/>
</dbReference>
<keyword evidence="5" id="KW-0411">Iron-sulfur</keyword>
<evidence type="ECO:0000256" key="4">
    <source>
        <dbReference type="ARBA" id="ARBA00023004"/>
    </source>
</evidence>
<dbReference type="GO" id="GO:0046872">
    <property type="term" value="F:metal ion binding"/>
    <property type="evidence" value="ECO:0007669"/>
    <property type="project" value="UniProtKB-KW"/>
</dbReference>